<evidence type="ECO:0000259" key="5">
    <source>
        <dbReference type="PROSITE" id="PS50109"/>
    </source>
</evidence>
<dbReference type="InterPro" id="IPR036890">
    <property type="entry name" value="HATPase_C_sf"/>
</dbReference>
<dbReference type="CDD" id="cd00156">
    <property type="entry name" value="REC"/>
    <property type="match status" value="1"/>
</dbReference>
<feature type="modified residue" description="4-aspartylphosphate" evidence="4">
    <location>
        <position position="60"/>
    </location>
</feature>
<dbReference type="InterPro" id="IPR011006">
    <property type="entry name" value="CheY-like_superfamily"/>
</dbReference>
<dbReference type="InterPro" id="IPR001789">
    <property type="entry name" value="Sig_transdc_resp-reg_receiver"/>
</dbReference>
<dbReference type="InterPro" id="IPR005467">
    <property type="entry name" value="His_kinase_dom"/>
</dbReference>
<dbReference type="Gene3D" id="3.40.50.2300">
    <property type="match status" value="2"/>
</dbReference>
<dbReference type="SUPFAM" id="SSF52172">
    <property type="entry name" value="CheY-like"/>
    <property type="match status" value="2"/>
</dbReference>
<evidence type="ECO:0000313" key="8">
    <source>
        <dbReference type="Proteomes" id="UP000064967"/>
    </source>
</evidence>
<dbReference type="PROSITE" id="PS50109">
    <property type="entry name" value="HIS_KIN"/>
    <property type="match status" value="1"/>
</dbReference>
<dbReference type="KEGG" id="llu:AKJ09_10185"/>
<keyword evidence="7" id="KW-0808">Transferase</keyword>
<feature type="modified residue" description="4-aspartylphosphate" evidence="4">
    <location>
        <position position="450"/>
    </location>
</feature>
<dbReference type="STRING" id="1391654.AKJ09_10185"/>
<gene>
    <name evidence="7" type="ORF">AKJ09_10185</name>
</gene>
<evidence type="ECO:0000313" key="7">
    <source>
        <dbReference type="EMBL" id="AKV03522.1"/>
    </source>
</evidence>
<dbReference type="Pfam" id="PF02518">
    <property type="entry name" value="HATPase_c"/>
    <property type="match status" value="1"/>
</dbReference>
<dbReference type="PANTHER" id="PTHR43065:SF42">
    <property type="entry name" value="TWO-COMPONENT SENSOR PPRA"/>
    <property type="match status" value="1"/>
</dbReference>
<feature type="domain" description="Response regulatory" evidence="6">
    <location>
        <begin position="399"/>
        <end position="515"/>
    </location>
</feature>
<dbReference type="AlphaFoldDB" id="A0A0K1QCY1"/>
<dbReference type="RefSeq" id="WP_146654281.1">
    <property type="nucleotide sequence ID" value="NZ_CP012333.1"/>
</dbReference>
<dbReference type="CDD" id="cd00082">
    <property type="entry name" value="HisKA"/>
    <property type="match status" value="1"/>
</dbReference>
<dbReference type="GO" id="GO:0000155">
    <property type="term" value="F:phosphorelay sensor kinase activity"/>
    <property type="evidence" value="ECO:0007669"/>
    <property type="project" value="InterPro"/>
</dbReference>
<dbReference type="SUPFAM" id="SSF55874">
    <property type="entry name" value="ATPase domain of HSP90 chaperone/DNA topoisomerase II/histidine kinase"/>
    <property type="match status" value="1"/>
</dbReference>
<dbReference type="SUPFAM" id="SSF47384">
    <property type="entry name" value="Homodimeric domain of signal transducing histidine kinase"/>
    <property type="match status" value="1"/>
</dbReference>
<comment type="catalytic activity">
    <reaction evidence="1">
        <text>ATP + protein L-histidine = ADP + protein N-phospho-L-histidine.</text>
        <dbReference type="EC" id="2.7.13.3"/>
    </reaction>
</comment>
<dbReference type="PROSITE" id="PS50110">
    <property type="entry name" value="RESPONSE_REGULATORY"/>
    <property type="match status" value="2"/>
</dbReference>
<organism evidence="7 8">
    <name type="scientific">Labilithrix luteola</name>
    <dbReference type="NCBI Taxonomy" id="1391654"/>
    <lineage>
        <taxon>Bacteria</taxon>
        <taxon>Pseudomonadati</taxon>
        <taxon>Myxococcota</taxon>
        <taxon>Polyangia</taxon>
        <taxon>Polyangiales</taxon>
        <taxon>Labilitrichaceae</taxon>
        <taxon>Labilithrix</taxon>
    </lineage>
</organism>
<dbReference type="PATRIC" id="fig|1391654.3.peg.10323"/>
<dbReference type="Pfam" id="PF00072">
    <property type="entry name" value="Response_reg"/>
    <property type="match status" value="2"/>
</dbReference>
<evidence type="ECO:0000259" key="6">
    <source>
        <dbReference type="PROSITE" id="PS50110"/>
    </source>
</evidence>
<dbReference type="PRINTS" id="PR00344">
    <property type="entry name" value="BCTRLSENSOR"/>
</dbReference>
<dbReference type="InterPro" id="IPR036097">
    <property type="entry name" value="HisK_dim/P_sf"/>
</dbReference>
<dbReference type="OrthoDB" id="9806821at2"/>
<dbReference type="Gene3D" id="3.30.565.10">
    <property type="entry name" value="Histidine kinase-like ATPase, C-terminal domain"/>
    <property type="match status" value="1"/>
</dbReference>
<dbReference type="EMBL" id="CP012333">
    <property type="protein sequence ID" value="AKV03522.1"/>
    <property type="molecule type" value="Genomic_DNA"/>
</dbReference>
<dbReference type="EC" id="2.7.13.3" evidence="2"/>
<dbReference type="Proteomes" id="UP000064967">
    <property type="component" value="Chromosome"/>
</dbReference>
<sequence>MNTPRRVLRALIVEDSEVDAELLLYELSRRGFEVTYERVETAHAMQAALESRAWDIVLSDFSLPTFDAFRALEVLKASGLDIPFIVVSGTIGEETAADALVAGAGDFIVKGRLARLVPAIERELREAKVRATLSRTEEQLLHAQKMEAVGRLAGGVAHDINNVLSVILIGAELVSGALSPDDPILEDVEDIRTAGLRATALTRQLLAFSRQQVMEIRVVDLNEVVTGVESMLRRMIGEDIELTTRCGENIGKVEVDPGQIEQVLMNLAVNARDAMPRGGRLTIETRRVTLDEDRASSLVEVKPGEYVVLSVCDDGTGMDRATQARIFEPFFTTKEQGRGTGLGLSTVFGIVRQSGGHIFVHSEVGVGSTFDVYFPHTERANVTPVLRTQPVGTLQGSETVLLVEDDEAVRTLVRVVLRKQGYEVLEARAGEDALRLCQEHPSEIHLLLTDVVMPRMGGEEIAKALRQVRPSMKVLFMSGYTKSAVVQDGATDVPVAFLQKPITPEVLLRKVRAVLDDSSRPSLAALVG</sequence>
<evidence type="ECO:0000256" key="4">
    <source>
        <dbReference type="PROSITE-ProRule" id="PRU00169"/>
    </source>
</evidence>
<evidence type="ECO:0000256" key="1">
    <source>
        <dbReference type="ARBA" id="ARBA00000085"/>
    </source>
</evidence>
<dbReference type="SMART" id="SM00387">
    <property type="entry name" value="HATPase_c"/>
    <property type="match status" value="1"/>
</dbReference>
<name>A0A0K1QCY1_9BACT</name>
<dbReference type="SMART" id="SM00388">
    <property type="entry name" value="HisKA"/>
    <property type="match status" value="1"/>
</dbReference>
<keyword evidence="7" id="KW-0418">Kinase</keyword>
<dbReference type="InterPro" id="IPR004358">
    <property type="entry name" value="Sig_transdc_His_kin-like_C"/>
</dbReference>
<feature type="domain" description="Histidine kinase" evidence="5">
    <location>
        <begin position="155"/>
        <end position="378"/>
    </location>
</feature>
<keyword evidence="3 4" id="KW-0597">Phosphoprotein</keyword>
<dbReference type="InterPro" id="IPR003594">
    <property type="entry name" value="HATPase_dom"/>
</dbReference>
<protein>
    <recommendedName>
        <fullName evidence="2">histidine kinase</fullName>
        <ecNumber evidence="2">2.7.13.3</ecNumber>
    </recommendedName>
</protein>
<keyword evidence="8" id="KW-1185">Reference proteome</keyword>
<feature type="domain" description="Response regulatory" evidence="6">
    <location>
        <begin position="9"/>
        <end position="125"/>
    </location>
</feature>
<evidence type="ECO:0000256" key="3">
    <source>
        <dbReference type="ARBA" id="ARBA00022553"/>
    </source>
</evidence>
<accession>A0A0K1QCY1</accession>
<dbReference type="InterPro" id="IPR003661">
    <property type="entry name" value="HisK_dim/P_dom"/>
</dbReference>
<dbReference type="PANTHER" id="PTHR43065">
    <property type="entry name" value="SENSOR HISTIDINE KINASE"/>
    <property type="match status" value="1"/>
</dbReference>
<reference evidence="7 8" key="1">
    <citation type="submission" date="2015-08" db="EMBL/GenBank/DDBJ databases">
        <authorList>
            <person name="Babu N.S."/>
            <person name="Beckwith C.J."/>
            <person name="Beseler K.G."/>
            <person name="Brison A."/>
            <person name="Carone J.V."/>
            <person name="Caskin T.P."/>
            <person name="Diamond M."/>
            <person name="Durham M.E."/>
            <person name="Foxe J.M."/>
            <person name="Go M."/>
            <person name="Henderson B.A."/>
            <person name="Jones I.B."/>
            <person name="McGettigan J.A."/>
            <person name="Micheletti S.J."/>
            <person name="Nasrallah M.E."/>
            <person name="Ortiz D."/>
            <person name="Piller C.R."/>
            <person name="Privatt S.R."/>
            <person name="Schneider S.L."/>
            <person name="Sharp S."/>
            <person name="Smith T.C."/>
            <person name="Stanton J.D."/>
            <person name="Ullery H.E."/>
            <person name="Wilson R.J."/>
            <person name="Serrano M.G."/>
            <person name="Buck G."/>
            <person name="Lee V."/>
            <person name="Wang Y."/>
            <person name="Carvalho R."/>
            <person name="Voegtly L."/>
            <person name="Shi R."/>
            <person name="Duckworth R."/>
            <person name="Johnson A."/>
            <person name="Loviza R."/>
            <person name="Walstead R."/>
            <person name="Shah Z."/>
            <person name="Kiflezghi M."/>
            <person name="Wade K."/>
            <person name="Ball S.L."/>
            <person name="Bradley K.W."/>
            <person name="Asai D.J."/>
            <person name="Bowman C.A."/>
            <person name="Russell D.A."/>
            <person name="Pope W.H."/>
            <person name="Jacobs-Sera D."/>
            <person name="Hendrix R.W."/>
            <person name="Hatfull G.F."/>
        </authorList>
    </citation>
    <scope>NUCLEOTIDE SEQUENCE [LARGE SCALE GENOMIC DNA]</scope>
    <source>
        <strain evidence="7 8">DSM 27648</strain>
    </source>
</reference>
<proteinExistence type="predicted"/>
<dbReference type="Gene3D" id="1.10.287.130">
    <property type="match status" value="1"/>
</dbReference>
<dbReference type="SMART" id="SM00448">
    <property type="entry name" value="REC"/>
    <property type="match status" value="2"/>
</dbReference>
<evidence type="ECO:0000256" key="2">
    <source>
        <dbReference type="ARBA" id="ARBA00012438"/>
    </source>
</evidence>